<keyword evidence="3" id="KW-1185">Reference proteome</keyword>
<dbReference type="EMBL" id="CP015581">
    <property type="protein sequence ID" value="ARU98907.1"/>
    <property type="molecule type" value="Genomic_DNA"/>
</dbReference>
<dbReference type="EMBL" id="CP015579">
    <property type="protein sequence ID" value="ARU94869.1"/>
    <property type="molecule type" value="Genomic_DNA"/>
</dbReference>
<name>A0A1Y0LLU5_TATCI</name>
<evidence type="ECO:0000313" key="4">
    <source>
        <dbReference type="Proteomes" id="UP000195814"/>
    </source>
</evidence>
<protein>
    <submittedName>
        <fullName evidence="1">Uncharacterized protein</fullName>
    </submittedName>
</protein>
<accession>A0A1Y0LLU5</accession>
<evidence type="ECO:0000313" key="1">
    <source>
        <dbReference type="EMBL" id="ARU94869.1"/>
    </source>
</evidence>
<dbReference type="AlphaFoldDB" id="A0A1Y0LLU5"/>
<evidence type="ECO:0000313" key="3">
    <source>
        <dbReference type="Proteomes" id="UP000195729"/>
    </source>
</evidence>
<dbReference type="KEGG" id="tci:A7K98_14570"/>
<sequence length="67" mass="7800">MHTRRLNSSLLRCNGDSWLLSFLPLPADSNTAFKITVMSPFFFAGRYQQQCVFQDRHFVGFFMSVSF</sequence>
<evidence type="ECO:0000313" key="2">
    <source>
        <dbReference type="EMBL" id="ARU98907.1"/>
    </source>
</evidence>
<dbReference type="Proteomes" id="UP000195814">
    <property type="component" value="Chromosome"/>
</dbReference>
<organism evidence="1 4">
    <name type="scientific">Tatumella citrea</name>
    <name type="common">Pantoea citrea</name>
    <dbReference type="NCBI Taxonomy" id="53336"/>
    <lineage>
        <taxon>Bacteria</taxon>
        <taxon>Pseudomonadati</taxon>
        <taxon>Pseudomonadota</taxon>
        <taxon>Gammaproteobacteria</taxon>
        <taxon>Enterobacterales</taxon>
        <taxon>Erwiniaceae</taxon>
        <taxon>Tatumella</taxon>
    </lineage>
</organism>
<gene>
    <name evidence="1" type="ORF">A7K98_14570</name>
    <name evidence="2" type="ORF">A7K99_14555</name>
</gene>
<proteinExistence type="predicted"/>
<dbReference type="Proteomes" id="UP000195729">
    <property type="component" value="Chromosome"/>
</dbReference>
<reference evidence="3 4" key="1">
    <citation type="submission" date="2016-05" db="EMBL/GenBank/DDBJ databases">
        <title>Complete genome sequence of two 2,5-diketo-D-glunonic acid producing strain Tatumella citrea.</title>
        <authorList>
            <person name="Duan C."/>
            <person name="Yang J."/>
            <person name="Yang S."/>
        </authorList>
    </citation>
    <scope>NUCLEOTIDE SEQUENCE [LARGE SCALE GENOMIC DNA]</scope>
    <source>
        <strain evidence="2 3">ATCC 39140</strain>
        <strain evidence="1 4">DSM 13699</strain>
    </source>
</reference>